<dbReference type="PANTHER" id="PTHR43028">
    <property type="entry name" value="3'(2'),5'-BISPHOSPHATE NUCLEOTIDASE 1"/>
    <property type="match status" value="1"/>
</dbReference>
<name>A0ABW9G2K7_9NOCA</name>
<dbReference type="Pfam" id="PF00459">
    <property type="entry name" value="Inositol_P"/>
    <property type="match status" value="1"/>
</dbReference>
<keyword evidence="2" id="KW-1185">Reference proteome</keyword>
<dbReference type="EC" id="3.1.3.7" evidence="1"/>
<proteinExistence type="predicted"/>
<accession>A0ABW9G2K7</accession>
<sequence>MTKRVVTEISVEPATGRAGDGRAAVEIAAEAGRLLLGHREKLARTDADAAEIRAAADRLSHDYIVGALADRFPGDAVLSEEGADDLARIGADRVWIVDPLDGTREFGELGRTDWAVHVALVERGQLTVGAVAMPALGVTHSTSDATAPATPAGGAPRVVVSRTRRPAPVMAMAEALGAELVEMGSAGAKAMAVVRGDVDIYAHAGGQYEWDSAAPVAVARAAGLHVSRIDGSELVYNQENPWLPDLLICRPELAGDVLEVLAR</sequence>
<dbReference type="PRINTS" id="PR00377">
    <property type="entry name" value="IMPHPHTASES"/>
</dbReference>
<dbReference type="Gene3D" id="3.40.190.80">
    <property type="match status" value="1"/>
</dbReference>
<protein>
    <submittedName>
        <fullName evidence="1">3'(2'),5'-bisphosphate nucleotidase CysQ</fullName>
        <ecNumber evidence="1">3.1.3.7</ecNumber>
    </submittedName>
</protein>
<dbReference type="CDD" id="cd01638">
    <property type="entry name" value="CysQ"/>
    <property type="match status" value="1"/>
</dbReference>
<gene>
    <name evidence="1" type="ORF">ABEU19_000011</name>
</gene>
<keyword evidence="1" id="KW-0378">Hydrolase</keyword>
<dbReference type="GO" id="GO:0008441">
    <property type="term" value="F:3'(2'),5'-bisphosphate nucleotidase activity"/>
    <property type="evidence" value="ECO:0007669"/>
    <property type="project" value="UniProtKB-EC"/>
</dbReference>
<dbReference type="PANTHER" id="PTHR43028:SF5">
    <property type="entry name" value="3'(2'),5'-BISPHOSPHATE NUCLEOTIDASE 1"/>
    <property type="match status" value="1"/>
</dbReference>
<evidence type="ECO:0000313" key="1">
    <source>
        <dbReference type="EMBL" id="MFM1731520.1"/>
    </source>
</evidence>
<dbReference type="Proteomes" id="UP001629744">
    <property type="component" value="Unassembled WGS sequence"/>
</dbReference>
<dbReference type="InterPro" id="IPR050725">
    <property type="entry name" value="CysQ/Inositol_MonoPase"/>
</dbReference>
<dbReference type="RefSeq" id="WP_348611070.1">
    <property type="nucleotide sequence ID" value="NZ_CP157276.1"/>
</dbReference>
<reference evidence="1 2" key="1">
    <citation type="submission" date="2023-11" db="EMBL/GenBank/DDBJ databases">
        <authorList>
            <person name="Val-Calvo J."/>
            <person name="Scortti M."/>
            <person name="Vazquez-Boland J."/>
        </authorList>
    </citation>
    <scope>NUCLEOTIDE SEQUENCE [LARGE SCALE GENOMIC DNA]</scope>
    <source>
        <strain evidence="1 2">DSM 46662</strain>
    </source>
</reference>
<dbReference type="SUPFAM" id="SSF56655">
    <property type="entry name" value="Carbohydrate phosphatase"/>
    <property type="match status" value="1"/>
</dbReference>
<dbReference type="InterPro" id="IPR000760">
    <property type="entry name" value="Inositol_monophosphatase-like"/>
</dbReference>
<comment type="caution">
    <text evidence="1">The sequence shown here is derived from an EMBL/GenBank/DDBJ whole genome shotgun (WGS) entry which is preliminary data.</text>
</comment>
<organism evidence="1 2">
    <name type="scientific">Prescottella soli</name>
    <dbReference type="NCBI Taxonomy" id="1543852"/>
    <lineage>
        <taxon>Bacteria</taxon>
        <taxon>Bacillati</taxon>
        <taxon>Actinomycetota</taxon>
        <taxon>Actinomycetes</taxon>
        <taxon>Mycobacteriales</taxon>
        <taxon>Nocardiaceae</taxon>
        <taxon>Prescottella</taxon>
    </lineage>
</organism>
<evidence type="ECO:0000313" key="2">
    <source>
        <dbReference type="Proteomes" id="UP001629744"/>
    </source>
</evidence>
<dbReference type="EMBL" id="JBDLNU010000010">
    <property type="protein sequence ID" value="MFM1731520.1"/>
    <property type="molecule type" value="Genomic_DNA"/>
</dbReference>
<dbReference type="Gene3D" id="3.30.540.10">
    <property type="entry name" value="Fructose-1,6-Bisphosphatase, subunit A, domain 1"/>
    <property type="match status" value="1"/>
</dbReference>